<evidence type="ECO:0000313" key="2">
    <source>
        <dbReference type="EMBL" id="AOW00754.1"/>
    </source>
</evidence>
<evidence type="ECO:0000313" key="3">
    <source>
        <dbReference type="Proteomes" id="UP000182444"/>
    </source>
</evidence>
<gene>
    <name evidence="2" type="ORF">YALI1_A16991g</name>
</gene>
<dbReference type="VEuPathDB" id="FungiDB:YALI1_A16991g"/>
<sequence length="189" mass="21765">MMGLRGGHQYTACHVTDLQKPSQSHFIFIYTKVDLIRRWGRERGAWVSGCQKRRMASAEAIVVISFLMELLMVKLRCGRWPWNAFIEASFRCFRLDWMAKMSLDPVVGSCRWILSLDPLVGSCRWILSLSLDIRLLDNPVISRINQPRQASGRSLRQNTQNDHKRSQPVSVNSLILSTPILCAQRRHIS</sequence>
<feature type="compositionally biased region" description="Polar residues" evidence="1">
    <location>
        <begin position="148"/>
        <end position="160"/>
    </location>
</feature>
<accession>A0A1D8N568</accession>
<dbReference type="Proteomes" id="UP000182444">
    <property type="component" value="Chromosome 1A"/>
</dbReference>
<dbReference type="AlphaFoldDB" id="A0A1D8N568"/>
<evidence type="ECO:0000256" key="1">
    <source>
        <dbReference type="SAM" id="MobiDB-lite"/>
    </source>
</evidence>
<proteinExistence type="predicted"/>
<dbReference type="GeneID" id="94582499"/>
<protein>
    <submittedName>
        <fullName evidence="2">Uncharacterized protein</fullName>
    </submittedName>
</protein>
<feature type="region of interest" description="Disordered" evidence="1">
    <location>
        <begin position="148"/>
        <end position="169"/>
    </location>
</feature>
<name>A0A1D8N568_YARLL</name>
<reference evidence="2 3" key="1">
    <citation type="journal article" date="2016" name="PLoS ONE">
        <title>Sequence Assembly of Yarrowia lipolytica Strain W29/CLIB89 Shows Transposable Element Diversity.</title>
        <authorList>
            <person name="Magnan C."/>
            <person name="Yu J."/>
            <person name="Chang I."/>
            <person name="Jahn E."/>
            <person name="Kanomata Y."/>
            <person name="Wu J."/>
            <person name="Zeller M."/>
            <person name="Oakes M."/>
            <person name="Baldi P."/>
            <person name="Sandmeyer S."/>
        </authorList>
    </citation>
    <scope>NUCLEOTIDE SEQUENCE [LARGE SCALE GENOMIC DNA]</scope>
    <source>
        <strain evidence="3">CLIB89(W29)</strain>
    </source>
</reference>
<dbReference type="RefSeq" id="XP_068137940.1">
    <property type="nucleotide sequence ID" value="XM_068281839.1"/>
</dbReference>
<dbReference type="EMBL" id="CP017553">
    <property type="protein sequence ID" value="AOW00754.1"/>
    <property type="molecule type" value="Genomic_DNA"/>
</dbReference>
<organism evidence="2 3">
    <name type="scientific">Yarrowia lipolytica</name>
    <name type="common">Candida lipolytica</name>
    <dbReference type="NCBI Taxonomy" id="4952"/>
    <lineage>
        <taxon>Eukaryota</taxon>
        <taxon>Fungi</taxon>
        <taxon>Dikarya</taxon>
        <taxon>Ascomycota</taxon>
        <taxon>Saccharomycotina</taxon>
        <taxon>Dipodascomycetes</taxon>
        <taxon>Dipodascales</taxon>
        <taxon>Dipodascales incertae sedis</taxon>
        <taxon>Yarrowia</taxon>
    </lineage>
</organism>